<evidence type="ECO:0000256" key="10">
    <source>
        <dbReference type="ARBA" id="ARBA00055605"/>
    </source>
</evidence>
<evidence type="ECO:0000259" key="13">
    <source>
        <dbReference type="SMART" id="SM00861"/>
    </source>
</evidence>
<comment type="similarity">
    <text evidence="2 11">Belongs to the transketolase family. DXPS subfamily.</text>
</comment>
<dbReference type="GO" id="GO:0000287">
    <property type="term" value="F:magnesium ion binding"/>
    <property type="evidence" value="ECO:0007669"/>
    <property type="project" value="UniProtKB-UniRule"/>
</dbReference>
<feature type="domain" description="Transketolase-like pyrimidine-binding" evidence="13">
    <location>
        <begin position="321"/>
        <end position="486"/>
    </location>
</feature>
<evidence type="ECO:0000256" key="11">
    <source>
        <dbReference type="HAMAP-Rule" id="MF_00315"/>
    </source>
</evidence>
<dbReference type="PROSITE" id="PS00801">
    <property type="entry name" value="TRANSKETOLASE_1"/>
    <property type="match status" value="1"/>
</dbReference>
<dbReference type="SUPFAM" id="SSF52518">
    <property type="entry name" value="Thiamin diphosphate-binding fold (THDP-binding)"/>
    <property type="match status" value="2"/>
</dbReference>
<feature type="binding site" evidence="11">
    <location>
        <position position="152"/>
    </location>
    <ligand>
        <name>Mg(2+)</name>
        <dbReference type="ChEBI" id="CHEBI:18420"/>
    </ligand>
</feature>
<evidence type="ECO:0000256" key="2">
    <source>
        <dbReference type="ARBA" id="ARBA00011081"/>
    </source>
</evidence>
<dbReference type="CDD" id="cd07033">
    <property type="entry name" value="TPP_PYR_DXS_TK_like"/>
    <property type="match status" value="1"/>
</dbReference>
<evidence type="ECO:0000256" key="9">
    <source>
        <dbReference type="ARBA" id="ARBA00023229"/>
    </source>
</evidence>
<feature type="binding site" evidence="11">
    <location>
        <position position="80"/>
    </location>
    <ligand>
        <name>thiamine diphosphate</name>
        <dbReference type="ChEBI" id="CHEBI:58937"/>
    </ligand>
</feature>
<dbReference type="GO" id="GO:0008661">
    <property type="term" value="F:1-deoxy-D-xylulose-5-phosphate synthase activity"/>
    <property type="evidence" value="ECO:0007669"/>
    <property type="project" value="UniProtKB-UniRule"/>
</dbReference>
<dbReference type="InterPro" id="IPR005475">
    <property type="entry name" value="Transketolase-like_Pyr-bd"/>
</dbReference>
<comment type="cofactor">
    <cofactor evidence="11">
        <name>Mg(2+)</name>
        <dbReference type="ChEBI" id="CHEBI:18420"/>
    </cofactor>
    <text evidence="11">Binds 1 Mg(2+) ion per subunit.</text>
</comment>
<dbReference type="UniPathway" id="UPA00064">
    <property type="reaction ID" value="UER00091"/>
</dbReference>
<keyword evidence="4 11" id="KW-0808">Transferase</keyword>
<dbReference type="Gene3D" id="3.40.50.970">
    <property type="match status" value="2"/>
</dbReference>
<organism evidence="14 15">
    <name type="scientific">Aurantiacibacter spongiae</name>
    <dbReference type="NCBI Taxonomy" id="2488860"/>
    <lineage>
        <taxon>Bacteria</taxon>
        <taxon>Pseudomonadati</taxon>
        <taxon>Pseudomonadota</taxon>
        <taxon>Alphaproteobacteria</taxon>
        <taxon>Sphingomonadales</taxon>
        <taxon>Erythrobacteraceae</taxon>
        <taxon>Aurantiacibacter</taxon>
    </lineage>
</organism>
<dbReference type="OrthoDB" id="9803371at2"/>
<feature type="region of interest" description="Disordered" evidence="12">
    <location>
        <begin position="1"/>
        <end position="22"/>
    </location>
</feature>
<comment type="caution">
    <text evidence="14">The sequence shown here is derived from an EMBL/GenBank/DDBJ whole genome shotgun (WGS) entry which is preliminary data.</text>
</comment>
<keyword evidence="6 11" id="KW-0460">Magnesium</keyword>
<dbReference type="EC" id="2.2.1.7" evidence="11"/>
<dbReference type="NCBIfam" id="TIGR00204">
    <property type="entry name" value="dxs"/>
    <property type="match status" value="1"/>
</dbReference>
<feature type="binding site" evidence="11">
    <location>
        <begin position="121"/>
        <end position="123"/>
    </location>
    <ligand>
        <name>thiamine diphosphate</name>
        <dbReference type="ChEBI" id="CHEBI:58937"/>
    </ligand>
</feature>
<comment type="cofactor">
    <cofactor evidence="11">
        <name>thiamine diphosphate</name>
        <dbReference type="ChEBI" id="CHEBI:58937"/>
    </cofactor>
    <text evidence="11">Binds 1 thiamine pyrophosphate per subunit.</text>
</comment>
<dbReference type="FunFam" id="3.40.50.970:FF:000005">
    <property type="entry name" value="1-deoxy-D-xylulose-5-phosphate synthase"/>
    <property type="match status" value="1"/>
</dbReference>
<dbReference type="EMBL" id="RPFZ01000001">
    <property type="protein sequence ID" value="RPF71480.1"/>
    <property type="molecule type" value="Genomic_DNA"/>
</dbReference>
<dbReference type="GO" id="GO:0009228">
    <property type="term" value="P:thiamine biosynthetic process"/>
    <property type="evidence" value="ECO:0007669"/>
    <property type="project" value="UniProtKB-UniRule"/>
</dbReference>
<dbReference type="GO" id="GO:0019288">
    <property type="term" value="P:isopentenyl diphosphate biosynthetic process, methylerythritol 4-phosphate pathway"/>
    <property type="evidence" value="ECO:0007669"/>
    <property type="project" value="UniProtKB-ARBA"/>
</dbReference>
<dbReference type="Pfam" id="PF02780">
    <property type="entry name" value="Transketolase_C"/>
    <property type="match status" value="1"/>
</dbReference>
<feature type="binding site" evidence="11">
    <location>
        <position position="372"/>
    </location>
    <ligand>
        <name>thiamine diphosphate</name>
        <dbReference type="ChEBI" id="CHEBI:58937"/>
    </ligand>
</feature>
<evidence type="ECO:0000313" key="15">
    <source>
        <dbReference type="Proteomes" id="UP000275232"/>
    </source>
</evidence>
<evidence type="ECO:0000256" key="4">
    <source>
        <dbReference type="ARBA" id="ARBA00022679"/>
    </source>
</evidence>
<dbReference type="NCBIfam" id="NF003933">
    <property type="entry name" value="PRK05444.2-2"/>
    <property type="match status" value="1"/>
</dbReference>
<accession>A0A3N5CVH7</accession>
<comment type="pathway">
    <text evidence="1 11">Metabolic intermediate biosynthesis; 1-deoxy-D-xylulose 5-phosphate biosynthesis; 1-deoxy-D-xylulose 5-phosphate from D-glyceraldehyde 3-phosphate and pyruvate: step 1/1.</text>
</comment>
<dbReference type="SUPFAM" id="SSF52922">
    <property type="entry name" value="TK C-terminal domain-like"/>
    <property type="match status" value="1"/>
</dbReference>
<keyword evidence="7 11" id="KW-0784">Thiamine biosynthesis</keyword>
<dbReference type="FunFam" id="3.40.50.920:FF:000002">
    <property type="entry name" value="1-deoxy-D-xylulose-5-phosphate synthase"/>
    <property type="match status" value="1"/>
</dbReference>
<feature type="binding site" evidence="11">
    <location>
        <position position="181"/>
    </location>
    <ligand>
        <name>thiamine diphosphate</name>
        <dbReference type="ChEBI" id="CHEBI:58937"/>
    </ligand>
</feature>
<dbReference type="InterPro" id="IPR049557">
    <property type="entry name" value="Transketolase_CS"/>
</dbReference>
<protein>
    <recommendedName>
        <fullName evidence="11">1-deoxy-D-xylulose-5-phosphate synthase</fullName>
        <ecNumber evidence="11">2.2.1.7</ecNumber>
    </recommendedName>
    <alternativeName>
        <fullName evidence="11">1-deoxyxylulose-5-phosphate synthase</fullName>
        <shortName evidence="11">DXP synthase</shortName>
        <shortName evidence="11">DXPS</shortName>
    </alternativeName>
</protein>
<sequence>MTNSRPETPLLDQVDTPEDLRRLEPEQLRQLSDELRAEMIDAVGSTGGHLGSGLGVVELTTAIHYVFNTPEDRLIWDVGHQAYPHKILTGRRDRIRTLRQGGGLSGFTKRSESEYDPFGAAHSSTSISAGLGFAVANKLNDRPGKAIAVIGDGAMSAGMAYEAMNNAEQAGNRLIVILNDNDMSIAPPVGGLSAYLARMVSSSEYLGLRTLASKVARRLHRKVHSGLEKAEEYARGMVTGGTMFEELGFYYVGPIDGHNLDHLIPVLENVRDSEQGPVLVHVVTTKGKGYEPAENSADKYHGVPKFDVVTGEKKKSAAGPPAYQNVFGETLAKLAETDERICAITAAMPGGTGVDKFAAAHPDRAFDVGIAEQHGVTFAAGLAAQGMRPFAAIYSTFLQRAYDQVVHDVAIQNLPVRFAIDRAGLVGADGATHAGSFDVTYLASLPNFVVMAAADEAELVHMTYTAAEHDSGPIAFRYPRGNGVGVALPEQPQKLAIGKGRIVRPESGNIEKGGKVAILSLGARLAEAQKAADQLEAKGLTTTVADMRFAKPLDEELIRKLAATHDVVVTLEEAAIGGLGAHVLTLASDEGLLDAGLKIRTMRLPDVFIDQDDPDKQYDQAGLNAPQIVDTVLAALRHNSAAVKKARA</sequence>
<keyword evidence="15" id="KW-1185">Reference proteome</keyword>
<dbReference type="HAMAP" id="MF_00315">
    <property type="entry name" value="DXP_synth"/>
    <property type="match status" value="1"/>
</dbReference>
<evidence type="ECO:0000256" key="8">
    <source>
        <dbReference type="ARBA" id="ARBA00023052"/>
    </source>
</evidence>
<evidence type="ECO:0000313" key="14">
    <source>
        <dbReference type="EMBL" id="RPF71480.1"/>
    </source>
</evidence>
<dbReference type="SMART" id="SM00861">
    <property type="entry name" value="Transket_pyr"/>
    <property type="match status" value="1"/>
</dbReference>
<name>A0A3N5CVH7_9SPHN</name>
<dbReference type="RefSeq" id="WP_123879976.1">
    <property type="nucleotide sequence ID" value="NZ_RPFZ01000001.1"/>
</dbReference>
<keyword evidence="8 11" id="KW-0786">Thiamine pyrophosphate</keyword>
<evidence type="ECO:0000256" key="6">
    <source>
        <dbReference type="ARBA" id="ARBA00022842"/>
    </source>
</evidence>
<comment type="catalytic activity">
    <reaction evidence="11">
        <text>D-glyceraldehyde 3-phosphate + pyruvate + H(+) = 1-deoxy-D-xylulose 5-phosphate + CO2</text>
        <dbReference type="Rhea" id="RHEA:12605"/>
        <dbReference type="ChEBI" id="CHEBI:15361"/>
        <dbReference type="ChEBI" id="CHEBI:15378"/>
        <dbReference type="ChEBI" id="CHEBI:16526"/>
        <dbReference type="ChEBI" id="CHEBI:57792"/>
        <dbReference type="ChEBI" id="CHEBI:59776"/>
        <dbReference type="EC" id="2.2.1.7"/>
    </reaction>
</comment>
<evidence type="ECO:0000256" key="12">
    <source>
        <dbReference type="SAM" id="MobiDB-lite"/>
    </source>
</evidence>
<evidence type="ECO:0000256" key="1">
    <source>
        <dbReference type="ARBA" id="ARBA00004980"/>
    </source>
</evidence>
<dbReference type="InterPro" id="IPR033248">
    <property type="entry name" value="Transketolase_C"/>
</dbReference>
<keyword evidence="5 11" id="KW-0479">Metal-binding</keyword>
<dbReference type="Proteomes" id="UP000275232">
    <property type="component" value="Unassembled WGS sequence"/>
</dbReference>
<dbReference type="CDD" id="cd02007">
    <property type="entry name" value="TPP_DXS"/>
    <property type="match status" value="1"/>
</dbReference>
<dbReference type="Pfam" id="PF02779">
    <property type="entry name" value="Transket_pyr"/>
    <property type="match status" value="1"/>
</dbReference>
<reference evidence="14 15" key="1">
    <citation type="submission" date="2018-11" db="EMBL/GenBank/DDBJ databases">
        <title>Erythrobacter spongiae sp. nov., isolated from a marine sponge.</title>
        <authorList>
            <person name="Zhuang L."/>
            <person name="Luo L."/>
        </authorList>
    </citation>
    <scope>NUCLEOTIDE SEQUENCE [LARGE SCALE GENOMIC DNA]</scope>
    <source>
        <strain evidence="14 15">HN-E23</strain>
    </source>
</reference>
<dbReference type="GO" id="GO:0016114">
    <property type="term" value="P:terpenoid biosynthetic process"/>
    <property type="evidence" value="ECO:0007669"/>
    <property type="project" value="UniProtKB-UniRule"/>
</dbReference>
<dbReference type="PANTHER" id="PTHR43322:SF5">
    <property type="entry name" value="1-DEOXY-D-XYLULOSE-5-PHOSPHATE SYNTHASE, CHLOROPLASTIC"/>
    <property type="match status" value="1"/>
</dbReference>
<dbReference type="Pfam" id="PF13292">
    <property type="entry name" value="DXP_synthase_N"/>
    <property type="match status" value="1"/>
</dbReference>
<gene>
    <name evidence="11" type="primary">dxs</name>
    <name evidence="14" type="ORF">EG799_07515</name>
</gene>
<proteinExistence type="inferred from homology"/>
<evidence type="ECO:0000256" key="5">
    <source>
        <dbReference type="ARBA" id="ARBA00022723"/>
    </source>
</evidence>
<keyword evidence="9 11" id="KW-0414">Isoprene biosynthesis</keyword>
<evidence type="ECO:0000256" key="7">
    <source>
        <dbReference type="ARBA" id="ARBA00022977"/>
    </source>
</evidence>
<comment type="function">
    <text evidence="10 11">Catalyzes the acyloin condensation reaction between C atoms 2 and 3 of pyruvate and glyceraldehyde 3-phosphate to yield 1-deoxy-D-xylulose-5-phosphate (DXP).</text>
</comment>
<dbReference type="InterPro" id="IPR005477">
    <property type="entry name" value="Dxylulose-5-P_synthase"/>
</dbReference>
<evidence type="ECO:0000256" key="3">
    <source>
        <dbReference type="ARBA" id="ARBA00011738"/>
    </source>
</evidence>
<dbReference type="PANTHER" id="PTHR43322">
    <property type="entry name" value="1-D-DEOXYXYLULOSE 5-PHOSPHATE SYNTHASE-RELATED"/>
    <property type="match status" value="1"/>
</dbReference>
<dbReference type="AlphaFoldDB" id="A0A3N5CVH7"/>
<feature type="binding site" evidence="11">
    <location>
        <begin position="153"/>
        <end position="154"/>
    </location>
    <ligand>
        <name>thiamine diphosphate</name>
        <dbReference type="ChEBI" id="CHEBI:58937"/>
    </ligand>
</feature>
<dbReference type="GO" id="GO:0030976">
    <property type="term" value="F:thiamine pyrophosphate binding"/>
    <property type="evidence" value="ECO:0007669"/>
    <property type="project" value="UniProtKB-UniRule"/>
</dbReference>
<dbReference type="Gene3D" id="3.40.50.920">
    <property type="match status" value="1"/>
</dbReference>
<dbReference type="InterPro" id="IPR029061">
    <property type="entry name" value="THDP-binding"/>
</dbReference>
<dbReference type="InterPro" id="IPR009014">
    <property type="entry name" value="Transketo_C/PFOR_II"/>
</dbReference>
<dbReference type="InterPro" id="IPR020826">
    <property type="entry name" value="Transketolase_BS"/>
</dbReference>
<comment type="subunit">
    <text evidence="3 11">Homodimer.</text>
</comment>
<feature type="binding site" evidence="11">
    <location>
        <position position="290"/>
    </location>
    <ligand>
        <name>thiamine diphosphate</name>
        <dbReference type="ChEBI" id="CHEBI:58937"/>
    </ligand>
</feature>
<feature type="binding site" evidence="11">
    <location>
        <position position="181"/>
    </location>
    <ligand>
        <name>Mg(2+)</name>
        <dbReference type="ChEBI" id="CHEBI:18420"/>
    </ligand>
</feature>
<dbReference type="PROSITE" id="PS00802">
    <property type="entry name" value="TRANSKETOLASE_2"/>
    <property type="match status" value="1"/>
</dbReference>